<feature type="transmembrane region" description="Helical" evidence="1">
    <location>
        <begin position="64"/>
        <end position="84"/>
    </location>
</feature>
<dbReference type="Proteomes" id="UP000286317">
    <property type="component" value="Unassembled WGS sequence"/>
</dbReference>
<evidence type="ECO:0000313" key="2">
    <source>
        <dbReference type="EMBL" id="RIN02217.1"/>
    </source>
</evidence>
<evidence type="ECO:0000313" key="3">
    <source>
        <dbReference type="Proteomes" id="UP000286317"/>
    </source>
</evidence>
<organism evidence="2 3">
    <name type="scientific">Staphylococcus shinii</name>
    <dbReference type="NCBI Taxonomy" id="2912228"/>
    <lineage>
        <taxon>Bacteria</taxon>
        <taxon>Bacillati</taxon>
        <taxon>Bacillota</taxon>
        <taxon>Bacilli</taxon>
        <taxon>Bacillales</taxon>
        <taxon>Staphylococcaceae</taxon>
        <taxon>Staphylococcus</taxon>
    </lineage>
</organism>
<dbReference type="AlphaFoldDB" id="A0A418IHS5"/>
<reference evidence="2 3" key="1">
    <citation type="journal article" date="2016" name="Front. Microbiol.">
        <title>Comprehensive Phylogenetic Analysis of Bovine Non-aureus Staphylococci Species Based on Whole-Genome Sequencing.</title>
        <authorList>
            <person name="Naushad S."/>
            <person name="Barkema H.W."/>
            <person name="Luby C."/>
            <person name="Condas L.A."/>
            <person name="Nobrega D.B."/>
            <person name="Carson D.A."/>
            <person name="De Buck J."/>
        </authorList>
    </citation>
    <scope>NUCLEOTIDE SEQUENCE [LARGE SCALE GENOMIC DNA]</scope>
    <source>
        <strain evidence="2 3">SNUC 4554</strain>
    </source>
</reference>
<keyword evidence="1" id="KW-1133">Transmembrane helix</keyword>
<accession>A0A418IHS5</accession>
<keyword evidence="1" id="KW-0472">Membrane</keyword>
<comment type="caution">
    <text evidence="2">The sequence shown here is derived from an EMBL/GenBank/DDBJ whole genome shotgun (WGS) entry which is preliminary data.</text>
</comment>
<sequence>MFAIDKAFIIRTLKIFLFRLITMILTIAIIYSININIKEVVKSIDNGIPGSVKESLGFDVVFKYIVNNGLVVPLQMFILSLALIGTTI</sequence>
<proteinExistence type="predicted"/>
<dbReference type="EMBL" id="QXUF01000014">
    <property type="protein sequence ID" value="RIN02217.1"/>
    <property type="molecule type" value="Genomic_DNA"/>
</dbReference>
<protein>
    <submittedName>
        <fullName evidence="2">Uncharacterized protein</fullName>
    </submittedName>
</protein>
<feature type="transmembrane region" description="Helical" evidence="1">
    <location>
        <begin position="12"/>
        <end position="33"/>
    </location>
</feature>
<name>A0A418IHS5_9STAP</name>
<keyword evidence="1" id="KW-0812">Transmembrane</keyword>
<evidence type="ECO:0000256" key="1">
    <source>
        <dbReference type="SAM" id="Phobius"/>
    </source>
</evidence>
<gene>
    <name evidence="2" type="ORF">BU112_03295</name>
</gene>
<keyword evidence="3" id="KW-1185">Reference proteome</keyword>